<dbReference type="GO" id="GO:0004089">
    <property type="term" value="F:carbonate dehydratase activity"/>
    <property type="evidence" value="ECO:0007669"/>
    <property type="project" value="UniProtKB-EC"/>
</dbReference>
<evidence type="ECO:0000256" key="3">
    <source>
        <dbReference type="ARBA" id="ARBA00022723"/>
    </source>
</evidence>
<dbReference type="SUPFAM" id="SSF53056">
    <property type="entry name" value="beta-carbonic anhydrase, cab"/>
    <property type="match status" value="1"/>
</dbReference>
<comment type="similarity">
    <text evidence="1">Belongs to the beta-class carbonic anhydrase family.</text>
</comment>
<reference evidence="11" key="1">
    <citation type="submission" date="2017-01" db="EMBL/GenBank/DDBJ databases">
        <authorList>
            <person name="Varghese N."/>
            <person name="Submissions S."/>
        </authorList>
    </citation>
    <scope>NUCLEOTIDE SEQUENCE [LARGE SCALE GENOMIC DNA]</scope>
    <source>
        <strain evidence="11">DSM 22306</strain>
    </source>
</reference>
<comment type="cofactor">
    <cofactor evidence="9">
        <name>Zn(2+)</name>
        <dbReference type="ChEBI" id="CHEBI:29105"/>
    </cofactor>
    <text evidence="9">Binds 1 zinc ion per subunit.</text>
</comment>
<dbReference type="SMART" id="SM00947">
    <property type="entry name" value="Pro_CA"/>
    <property type="match status" value="1"/>
</dbReference>
<feature type="binding site" evidence="9">
    <location>
        <position position="40"/>
    </location>
    <ligand>
        <name>Zn(2+)</name>
        <dbReference type="ChEBI" id="CHEBI:29105"/>
    </ligand>
</feature>
<dbReference type="RefSeq" id="WP_054340694.1">
    <property type="nucleotide sequence ID" value="NZ_FTOE01000007.1"/>
</dbReference>
<evidence type="ECO:0000313" key="11">
    <source>
        <dbReference type="Proteomes" id="UP000185999"/>
    </source>
</evidence>
<accession>A0A1N7MTU0</accession>
<proteinExistence type="inferred from homology"/>
<comment type="catalytic activity">
    <reaction evidence="7">
        <text>hydrogencarbonate + H(+) = CO2 + H2O</text>
        <dbReference type="Rhea" id="RHEA:10748"/>
        <dbReference type="ChEBI" id="CHEBI:15377"/>
        <dbReference type="ChEBI" id="CHEBI:15378"/>
        <dbReference type="ChEBI" id="CHEBI:16526"/>
        <dbReference type="ChEBI" id="CHEBI:17544"/>
        <dbReference type="EC" id="4.2.1.1"/>
    </reaction>
</comment>
<dbReference type="GO" id="GO:0015976">
    <property type="term" value="P:carbon utilization"/>
    <property type="evidence" value="ECO:0007669"/>
    <property type="project" value="InterPro"/>
</dbReference>
<name>A0A1N7MTU0_9GAMM</name>
<feature type="binding site" evidence="9">
    <location>
        <position position="99"/>
    </location>
    <ligand>
        <name>Zn(2+)</name>
        <dbReference type="ChEBI" id="CHEBI:29105"/>
    </ligand>
</feature>
<gene>
    <name evidence="10" type="ORF">SAMN05421760_1071</name>
</gene>
<feature type="binding site" evidence="9">
    <location>
        <position position="42"/>
    </location>
    <ligand>
        <name>Zn(2+)</name>
        <dbReference type="ChEBI" id="CHEBI:29105"/>
    </ligand>
</feature>
<dbReference type="InterPro" id="IPR015892">
    <property type="entry name" value="Carbonic_anhydrase_CS"/>
</dbReference>
<dbReference type="OrthoDB" id="9797527at2"/>
<dbReference type="GO" id="GO:0008270">
    <property type="term" value="F:zinc ion binding"/>
    <property type="evidence" value="ECO:0007669"/>
    <property type="project" value="InterPro"/>
</dbReference>
<dbReference type="PANTHER" id="PTHR11002">
    <property type="entry name" value="CARBONIC ANHYDRASE"/>
    <property type="match status" value="1"/>
</dbReference>
<evidence type="ECO:0000256" key="8">
    <source>
        <dbReference type="ARBA" id="ARBA00082533"/>
    </source>
</evidence>
<keyword evidence="5" id="KW-0456">Lyase</keyword>
<keyword evidence="3 9" id="KW-0479">Metal-binding</keyword>
<dbReference type="Gene3D" id="3.40.1050.10">
    <property type="entry name" value="Carbonic anhydrase"/>
    <property type="match status" value="1"/>
</dbReference>
<evidence type="ECO:0000256" key="7">
    <source>
        <dbReference type="ARBA" id="ARBA00048348"/>
    </source>
</evidence>
<sequence length="208" mass="23835">MLQELLDNNKQWARRMVEKRPGFFKELTAQQKPDYLWIGCSDSRVPANEIVGMLPGELFVHRNIANLVLHTDLNCMSVLHYAVEVLKVKHIIVCGHYGCGGVKAALGHQDLGLIDNWLRHLKDIGFEYREILDAETDEDKRVDRLCELSVQRQVTNICHSKVVQRAWKSGHELTVHGWIYSIEDGIIKELNVDISSLDDIPAIYCMNM</sequence>
<dbReference type="InterPro" id="IPR001765">
    <property type="entry name" value="Carbonic_anhydrase"/>
</dbReference>
<dbReference type="PROSITE" id="PS00704">
    <property type="entry name" value="PROK_CO2_ANHYDRASE_1"/>
    <property type="match status" value="1"/>
</dbReference>
<dbReference type="EC" id="4.2.1.1" evidence="2"/>
<organism evidence="10 11">
    <name type="scientific">Neptunomonas antarctica</name>
    <dbReference type="NCBI Taxonomy" id="619304"/>
    <lineage>
        <taxon>Bacteria</taxon>
        <taxon>Pseudomonadati</taxon>
        <taxon>Pseudomonadota</taxon>
        <taxon>Gammaproteobacteria</taxon>
        <taxon>Oceanospirillales</taxon>
        <taxon>Oceanospirillaceae</taxon>
        <taxon>Neptunomonas</taxon>
    </lineage>
</organism>
<protein>
    <recommendedName>
        <fullName evidence="6">Carbonic anhydrase 2</fullName>
        <ecNumber evidence="2">4.2.1.1</ecNumber>
    </recommendedName>
    <alternativeName>
        <fullName evidence="8">Carbonate dehydratase 2</fullName>
    </alternativeName>
</protein>
<dbReference type="EMBL" id="FTOE01000007">
    <property type="protein sequence ID" value="SIS89516.1"/>
    <property type="molecule type" value="Genomic_DNA"/>
</dbReference>
<keyword evidence="11" id="KW-1185">Reference proteome</keyword>
<dbReference type="InterPro" id="IPR036874">
    <property type="entry name" value="Carbonic_anhydrase_sf"/>
</dbReference>
<feature type="binding site" evidence="9">
    <location>
        <position position="96"/>
    </location>
    <ligand>
        <name>Zn(2+)</name>
        <dbReference type="ChEBI" id="CHEBI:29105"/>
    </ligand>
</feature>
<evidence type="ECO:0000256" key="1">
    <source>
        <dbReference type="ARBA" id="ARBA00006217"/>
    </source>
</evidence>
<evidence type="ECO:0000256" key="9">
    <source>
        <dbReference type="PIRSR" id="PIRSR601765-1"/>
    </source>
</evidence>
<dbReference type="NCBIfam" id="NF007756">
    <property type="entry name" value="PRK10437.1"/>
    <property type="match status" value="1"/>
</dbReference>
<evidence type="ECO:0000256" key="5">
    <source>
        <dbReference type="ARBA" id="ARBA00023239"/>
    </source>
</evidence>
<keyword evidence="4 9" id="KW-0862">Zinc</keyword>
<evidence type="ECO:0000313" key="10">
    <source>
        <dbReference type="EMBL" id="SIS89516.1"/>
    </source>
</evidence>
<dbReference type="Proteomes" id="UP000185999">
    <property type="component" value="Unassembled WGS sequence"/>
</dbReference>
<dbReference type="FunFam" id="3.40.1050.10:FF:000001">
    <property type="entry name" value="Carbonic anhydrase"/>
    <property type="match status" value="1"/>
</dbReference>
<dbReference type="STRING" id="619304.SAMN05421760_1071"/>
<dbReference type="Pfam" id="PF00484">
    <property type="entry name" value="Pro_CA"/>
    <property type="match status" value="1"/>
</dbReference>
<evidence type="ECO:0000256" key="2">
    <source>
        <dbReference type="ARBA" id="ARBA00012925"/>
    </source>
</evidence>
<dbReference type="AlphaFoldDB" id="A0A1N7MTU0"/>
<evidence type="ECO:0000256" key="6">
    <source>
        <dbReference type="ARBA" id="ARBA00039351"/>
    </source>
</evidence>
<dbReference type="CDD" id="cd00883">
    <property type="entry name" value="beta_CA_cladeA"/>
    <property type="match status" value="1"/>
</dbReference>
<evidence type="ECO:0000256" key="4">
    <source>
        <dbReference type="ARBA" id="ARBA00022833"/>
    </source>
</evidence>
<dbReference type="PANTHER" id="PTHR11002:SF76">
    <property type="entry name" value="CARBONIC ANHYDRASE"/>
    <property type="match status" value="1"/>
</dbReference>